<feature type="transmembrane region" description="Helical" evidence="1">
    <location>
        <begin position="20"/>
        <end position="39"/>
    </location>
</feature>
<dbReference type="Gene3D" id="3.30.700.10">
    <property type="entry name" value="Glycoprotein, Type 4 Pilin"/>
    <property type="match status" value="1"/>
</dbReference>
<proteinExistence type="predicted"/>
<keyword evidence="1" id="KW-0472">Membrane</keyword>
<dbReference type="Proteomes" id="UP000279029">
    <property type="component" value="Chromosome"/>
</dbReference>
<keyword evidence="1" id="KW-0812">Transmembrane</keyword>
<dbReference type="InterPro" id="IPR012902">
    <property type="entry name" value="N_methyl_site"/>
</dbReference>
<evidence type="ECO:0000313" key="3">
    <source>
        <dbReference type="Proteomes" id="UP000279029"/>
    </source>
</evidence>
<dbReference type="PROSITE" id="PS00409">
    <property type="entry name" value="PROKAR_NTER_METHYL"/>
    <property type="match status" value="1"/>
</dbReference>
<dbReference type="KEGG" id="cbar:PATL70BA_3435"/>
<dbReference type="InterPro" id="IPR045584">
    <property type="entry name" value="Pilin-like"/>
</dbReference>
<dbReference type="EMBL" id="LR130778">
    <property type="protein sequence ID" value="VDN49370.1"/>
    <property type="molecule type" value="Genomic_DNA"/>
</dbReference>
<accession>A0A3P7P770</accession>
<dbReference type="RefSeq" id="WP_125138342.1">
    <property type="nucleotide sequence ID" value="NZ_LR130778.1"/>
</dbReference>
<dbReference type="Pfam" id="PF07963">
    <property type="entry name" value="N_methyl"/>
    <property type="match status" value="1"/>
</dbReference>
<dbReference type="SUPFAM" id="SSF54523">
    <property type="entry name" value="Pili subunits"/>
    <property type="match status" value="1"/>
</dbReference>
<gene>
    <name evidence="2" type="ORF">PATL70BA_3435</name>
</gene>
<organism evidence="2 3">
    <name type="scientific">Petrocella atlantisensis</name>
    <dbReference type="NCBI Taxonomy" id="2173034"/>
    <lineage>
        <taxon>Bacteria</taxon>
        <taxon>Bacillati</taxon>
        <taxon>Bacillota</taxon>
        <taxon>Clostridia</taxon>
        <taxon>Lachnospirales</taxon>
        <taxon>Vallitaleaceae</taxon>
        <taxon>Petrocella</taxon>
    </lineage>
</organism>
<name>A0A3P7P770_9FIRM</name>
<keyword evidence="1" id="KW-1133">Transmembrane helix</keyword>
<reference evidence="2 3" key="1">
    <citation type="submission" date="2018-09" db="EMBL/GenBank/DDBJ databases">
        <authorList>
            <person name="Postec A."/>
        </authorList>
    </citation>
    <scope>NUCLEOTIDE SEQUENCE [LARGE SCALE GENOMIC DNA]</scope>
    <source>
        <strain evidence="2">70B-A</strain>
    </source>
</reference>
<keyword evidence="3" id="KW-1185">Reference proteome</keyword>
<evidence type="ECO:0008006" key="4">
    <source>
        <dbReference type="Google" id="ProtNLM"/>
    </source>
</evidence>
<protein>
    <recommendedName>
        <fullName evidence="4">Prepilin-type N-terminal cleavage/methylation domain-containing protein</fullName>
    </recommendedName>
</protein>
<dbReference type="NCBIfam" id="TIGR02532">
    <property type="entry name" value="IV_pilin_GFxxxE"/>
    <property type="match status" value="1"/>
</dbReference>
<evidence type="ECO:0000256" key="1">
    <source>
        <dbReference type="SAM" id="Phobius"/>
    </source>
</evidence>
<sequence length="144" mass="14998">MRELFKRVFKKEEGFSLIELIIVIAILAIIAAIAVPTLLGNIDKANKSTDTSNAKLIADAVAMAIAENPTLEGVDVSQVFDTSAGATDADDIIDGAIAKLNGQIPLIKAKDNGTGDEFFVILDGTTGAIEVRADAVGGALLFPN</sequence>
<evidence type="ECO:0000313" key="2">
    <source>
        <dbReference type="EMBL" id="VDN49370.1"/>
    </source>
</evidence>
<dbReference type="AlphaFoldDB" id="A0A3P7P770"/>